<evidence type="ECO:0000259" key="1">
    <source>
        <dbReference type="Pfam" id="PF13559"/>
    </source>
</evidence>
<accession>A0ABD5SLB8</accession>
<protein>
    <submittedName>
        <fullName evidence="2">DUF4129 domain-containing protein</fullName>
    </submittedName>
</protein>
<dbReference type="RefSeq" id="WP_273738817.1">
    <property type="nucleotide sequence ID" value="NZ_JAQIVI010000194.1"/>
</dbReference>
<keyword evidence="3" id="KW-1185">Reference proteome</keyword>
<dbReference type="InterPro" id="IPR025403">
    <property type="entry name" value="TgpA-like_C"/>
</dbReference>
<organism evidence="2 3">
    <name type="scientific">Natrinema soli</name>
    <dbReference type="NCBI Taxonomy" id="1930624"/>
    <lineage>
        <taxon>Archaea</taxon>
        <taxon>Methanobacteriati</taxon>
        <taxon>Methanobacteriota</taxon>
        <taxon>Stenosarchaea group</taxon>
        <taxon>Halobacteria</taxon>
        <taxon>Halobacteriales</taxon>
        <taxon>Natrialbaceae</taxon>
        <taxon>Natrinema</taxon>
    </lineage>
</organism>
<feature type="non-terminal residue" evidence="2">
    <location>
        <position position="1"/>
    </location>
</feature>
<reference evidence="2 3" key="1">
    <citation type="journal article" date="2019" name="Int. J. Syst. Evol. Microbiol.">
        <title>The Global Catalogue of Microorganisms (GCM) 10K type strain sequencing project: providing services to taxonomists for standard genome sequencing and annotation.</title>
        <authorList>
            <consortium name="The Broad Institute Genomics Platform"/>
            <consortium name="The Broad Institute Genome Sequencing Center for Infectious Disease"/>
            <person name="Wu L."/>
            <person name="Ma J."/>
        </authorList>
    </citation>
    <scope>NUCLEOTIDE SEQUENCE [LARGE SCALE GENOMIC DNA]</scope>
    <source>
        <strain evidence="2 3">LMG 29247</strain>
    </source>
</reference>
<evidence type="ECO:0000313" key="3">
    <source>
        <dbReference type="Proteomes" id="UP001596383"/>
    </source>
</evidence>
<sequence length="75" mass="8089">PRHRSESARAYLAALSAAADDAADAEPIDLRTELVVDYYERATYGGGISRADADEAIEIVDDIARESLPVAGRLR</sequence>
<proteinExistence type="predicted"/>
<evidence type="ECO:0000313" key="2">
    <source>
        <dbReference type="EMBL" id="MFC6765819.1"/>
    </source>
</evidence>
<gene>
    <name evidence="2" type="ORF">ACFQE6_12695</name>
</gene>
<dbReference type="Pfam" id="PF13559">
    <property type="entry name" value="DUF4129"/>
    <property type="match status" value="1"/>
</dbReference>
<dbReference type="Proteomes" id="UP001596383">
    <property type="component" value="Unassembled WGS sequence"/>
</dbReference>
<comment type="caution">
    <text evidence="2">The sequence shown here is derived from an EMBL/GenBank/DDBJ whole genome shotgun (WGS) entry which is preliminary data.</text>
</comment>
<dbReference type="EMBL" id="JBHSWV010000194">
    <property type="protein sequence ID" value="MFC6765819.1"/>
    <property type="molecule type" value="Genomic_DNA"/>
</dbReference>
<feature type="domain" description="Protein-glutamine gamma-glutamyltransferase-like C-terminal" evidence="1">
    <location>
        <begin position="1"/>
        <end position="60"/>
    </location>
</feature>
<dbReference type="AlphaFoldDB" id="A0ABD5SLB8"/>
<name>A0ABD5SLB8_9EURY</name>